<dbReference type="Pfam" id="PF04720">
    <property type="entry name" value="PDDEXK_6"/>
    <property type="match status" value="1"/>
</dbReference>
<name>A0AAV8TSV2_9ROSI</name>
<accession>A0AAV8TSV2</accession>
<proteinExistence type="predicted"/>
<dbReference type="AlphaFoldDB" id="A0AAV8TSV2"/>
<evidence type="ECO:0000313" key="2">
    <source>
        <dbReference type="Proteomes" id="UP001159364"/>
    </source>
</evidence>
<dbReference type="EMBL" id="JAIWQS010000003">
    <property type="protein sequence ID" value="KAJ8769164.1"/>
    <property type="molecule type" value="Genomic_DNA"/>
</dbReference>
<keyword evidence="2" id="KW-1185">Reference proteome</keyword>
<evidence type="ECO:0000313" key="1">
    <source>
        <dbReference type="EMBL" id="KAJ8769164.1"/>
    </source>
</evidence>
<dbReference type="InterPro" id="IPR006502">
    <property type="entry name" value="PDDEXK-like"/>
</dbReference>
<dbReference type="Proteomes" id="UP001159364">
    <property type="component" value="Linkage Group LG03"/>
</dbReference>
<gene>
    <name evidence="1" type="ORF">K2173_000939</name>
</gene>
<reference evidence="1 2" key="1">
    <citation type="submission" date="2021-09" db="EMBL/GenBank/DDBJ databases">
        <title>Genomic insights and catalytic innovation underlie evolution of tropane alkaloids biosynthesis.</title>
        <authorList>
            <person name="Wang Y.-J."/>
            <person name="Tian T."/>
            <person name="Huang J.-P."/>
            <person name="Huang S.-X."/>
        </authorList>
    </citation>
    <scope>NUCLEOTIDE SEQUENCE [LARGE SCALE GENOMIC DNA]</scope>
    <source>
        <strain evidence="1">KIB-2018</strain>
        <tissue evidence="1">Leaf</tissue>
    </source>
</reference>
<protein>
    <submittedName>
        <fullName evidence="1">Uncharacterized protein</fullName>
    </submittedName>
</protein>
<dbReference type="PANTHER" id="PTHR31579">
    <property type="entry name" value="OS03G0796600 PROTEIN"/>
    <property type="match status" value="1"/>
</dbReference>
<sequence length="263" mass="29372">MGSLEEDRLVQMVHDFIESESSPTPFPNSSSEFHSINHQAKVSTLQEILGTGIEPECKVLGRVLKHMRNKMDSEKTTVLKKWLVMKLKMDGFNASICHTSCVTSLGCPAGDYEYIEIVSKTENDCPLRLIVDIDFKSQFELARPTKSYKDLVDTLPSIFVGSENKLMKIISVLCFAAKQSLRDRGLHVPPWRTSTYMESKWLSGCTKVTAPTTISHTRDDREAKNGGHGFSIWVPPVVKPKTRNLVGGSGLSRQFSKMGINCC</sequence>
<comment type="caution">
    <text evidence="1">The sequence shown here is derived from an EMBL/GenBank/DDBJ whole genome shotgun (WGS) entry which is preliminary data.</text>
</comment>
<dbReference type="NCBIfam" id="TIGR01615">
    <property type="entry name" value="A_thal_3542"/>
    <property type="match status" value="1"/>
</dbReference>
<organism evidence="1 2">
    <name type="scientific">Erythroxylum novogranatense</name>
    <dbReference type="NCBI Taxonomy" id="1862640"/>
    <lineage>
        <taxon>Eukaryota</taxon>
        <taxon>Viridiplantae</taxon>
        <taxon>Streptophyta</taxon>
        <taxon>Embryophyta</taxon>
        <taxon>Tracheophyta</taxon>
        <taxon>Spermatophyta</taxon>
        <taxon>Magnoliopsida</taxon>
        <taxon>eudicotyledons</taxon>
        <taxon>Gunneridae</taxon>
        <taxon>Pentapetalae</taxon>
        <taxon>rosids</taxon>
        <taxon>fabids</taxon>
        <taxon>Malpighiales</taxon>
        <taxon>Erythroxylaceae</taxon>
        <taxon>Erythroxylum</taxon>
    </lineage>
</organism>
<dbReference type="PANTHER" id="PTHR31579:SF34">
    <property type="entry name" value="T14N5.3 PROTEIN"/>
    <property type="match status" value="1"/>
</dbReference>